<dbReference type="Pfam" id="PF21365">
    <property type="entry name" value="Glyco_hydro_31_3rd"/>
    <property type="match status" value="1"/>
</dbReference>
<comment type="similarity">
    <text evidence="1 4">Belongs to the glycosyl hydrolase 31 family.</text>
</comment>
<evidence type="ECO:0000313" key="7">
    <source>
        <dbReference type="EMBL" id="KFI92960.1"/>
    </source>
</evidence>
<dbReference type="SUPFAM" id="SSF51445">
    <property type="entry name" value="(Trans)glycosidases"/>
    <property type="match status" value="1"/>
</dbReference>
<evidence type="ECO:0000256" key="3">
    <source>
        <dbReference type="ARBA" id="ARBA00023295"/>
    </source>
</evidence>
<feature type="domain" description="Glycosyl hydrolase family 31 C-terminal" evidence="6">
    <location>
        <begin position="442"/>
        <end position="520"/>
    </location>
</feature>
<dbReference type="PANTHER" id="PTHR43053:SF4">
    <property type="entry name" value="MYOGENESIS-REGULATING GLYCOSIDASE"/>
    <property type="match status" value="1"/>
</dbReference>
<dbReference type="EC" id="3.2.1.177" evidence="7"/>
<evidence type="ECO:0000259" key="5">
    <source>
        <dbReference type="Pfam" id="PF01055"/>
    </source>
</evidence>
<dbReference type="CDD" id="cd06592">
    <property type="entry name" value="GH31_NET37"/>
    <property type="match status" value="1"/>
</dbReference>
<dbReference type="Gene3D" id="3.20.20.80">
    <property type="entry name" value="Glycosidases"/>
    <property type="match status" value="1"/>
</dbReference>
<dbReference type="Pfam" id="PF01055">
    <property type="entry name" value="Glyco_hydro_31_2nd"/>
    <property type="match status" value="1"/>
</dbReference>
<evidence type="ECO:0000259" key="6">
    <source>
        <dbReference type="Pfam" id="PF21365"/>
    </source>
</evidence>
<dbReference type="InterPro" id="IPR013780">
    <property type="entry name" value="Glyco_hydro_b"/>
</dbReference>
<comment type="caution">
    <text evidence="7">The sequence shown here is derived from an EMBL/GenBank/DDBJ whole genome shotgun (WGS) entry which is preliminary data.</text>
</comment>
<reference evidence="7 8" key="1">
    <citation type="submission" date="2014-03" db="EMBL/GenBank/DDBJ databases">
        <title>Genomics of Bifidobacteria.</title>
        <authorList>
            <person name="Ventura M."/>
            <person name="Milani C."/>
            <person name="Lugli G.A."/>
        </authorList>
    </citation>
    <scope>NUCLEOTIDE SEQUENCE [LARGE SCALE GENOMIC DNA]</scope>
    <source>
        <strain evidence="7 8">DSM 23968</strain>
    </source>
</reference>
<dbReference type="RefSeq" id="WP_084686283.1">
    <property type="nucleotide sequence ID" value="NZ_JGZP01000028.1"/>
</dbReference>
<dbReference type="EMBL" id="JGZP01000028">
    <property type="protein sequence ID" value="KFI92960.1"/>
    <property type="molecule type" value="Genomic_DNA"/>
</dbReference>
<dbReference type="InterPro" id="IPR050985">
    <property type="entry name" value="Alpha-glycosidase_related"/>
</dbReference>
<keyword evidence="3 4" id="KW-0326">Glycosidase</keyword>
<gene>
    <name evidence="7" type="ORF">BSTEL_1606</name>
</gene>
<feature type="domain" description="Glycoside hydrolase family 31 TIM barrel" evidence="5">
    <location>
        <begin position="144"/>
        <end position="431"/>
    </location>
</feature>
<organism evidence="7 8">
    <name type="scientific">Bifidobacterium stellenboschense</name>
    <dbReference type="NCBI Taxonomy" id="762211"/>
    <lineage>
        <taxon>Bacteria</taxon>
        <taxon>Bacillati</taxon>
        <taxon>Actinomycetota</taxon>
        <taxon>Actinomycetes</taxon>
        <taxon>Bifidobacteriales</taxon>
        <taxon>Bifidobacteriaceae</taxon>
        <taxon>Bifidobacterium</taxon>
    </lineage>
</organism>
<dbReference type="SUPFAM" id="SSF51011">
    <property type="entry name" value="Glycosyl hydrolase domain"/>
    <property type="match status" value="1"/>
</dbReference>
<sequence length="521" mass="58222">MNTTTQYSFATDLLPGERWWGGKVADGRFMPYGTATITRNLSTWKHEPGQLPEASNQSAPLLVSTKGRFVWSEQPLTFSFHEGTLTVASDAEIISEAATETSTGEGTLRAAYRAACGRFFPPSGKTPAIEMFTKPQYNTWIEMPYRPTQQAALDYADAMLDAGMPAGVIMIDDKWSPDYGTWTFDPATFPDPKSMLDVLHAKGFDVIVWLVPFVSPDSAVFRELEEQGLMLQDKNGRTAIRRWWNGLSAVLDLSNPQATQWVRERLDALCELGVDGFKFDGADLYDFHEDDRPYAPMTSNDLCEQWARIGVHYPFNEFRACWKMGGQPLAQRLQDKPATWDANGIGSLIPEMLAQGMIGHAFVCPDMIGGGEVNSAKHSGVDQEFFVRYAQIAALSPMMQFSVSPSRVLDSEHLEAVNEALHIREQHMPLIEQLAHHAAETGDPIIRPMAYHYPALTEITDQFLLGDRLIVAPCLQQGVSNRTVTIPEGHWRSDTGELVEGPAEIRTDCPLNRIPRYMRED</sequence>
<dbReference type="Gene3D" id="2.60.40.1180">
    <property type="entry name" value="Golgi alpha-mannosidase II"/>
    <property type="match status" value="1"/>
</dbReference>
<keyword evidence="2 4" id="KW-0378">Hydrolase</keyword>
<dbReference type="InterPro" id="IPR000322">
    <property type="entry name" value="Glyco_hydro_31_TIM"/>
</dbReference>
<dbReference type="InterPro" id="IPR048395">
    <property type="entry name" value="Glyco_hydro_31_C"/>
</dbReference>
<dbReference type="GO" id="GO:0005975">
    <property type="term" value="P:carbohydrate metabolic process"/>
    <property type="evidence" value="ECO:0007669"/>
    <property type="project" value="InterPro"/>
</dbReference>
<evidence type="ECO:0000256" key="4">
    <source>
        <dbReference type="RuleBase" id="RU361185"/>
    </source>
</evidence>
<dbReference type="AlphaFoldDB" id="A0A087DBR0"/>
<evidence type="ECO:0000313" key="8">
    <source>
        <dbReference type="Proteomes" id="UP000029004"/>
    </source>
</evidence>
<dbReference type="Proteomes" id="UP000029004">
    <property type="component" value="Unassembled WGS sequence"/>
</dbReference>
<evidence type="ECO:0000256" key="1">
    <source>
        <dbReference type="ARBA" id="ARBA00007806"/>
    </source>
</evidence>
<accession>A0A087DBR0</accession>
<keyword evidence="8" id="KW-1185">Reference proteome</keyword>
<name>A0A087DBR0_9BIFI</name>
<dbReference type="eggNOG" id="COG1501">
    <property type="taxonomic scope" value="Bacteria"/>
</dbReference>
<evidence type="ECO:0000256" key="2">
    <source>
        <dbReference type="ARBA" id="ARBA00022801"/>
    </source>
</evidence>
<dbReference type="STRING" id="762211.BSTEL_1606"/>
<dbReference type="PANTHER" id="PTHR43053">
    <property type="entry name" value="GLYCOSIDASE FAMILY 31"/>
    <property type="match status" value="1"/>
</dbReference>
<proteinExistence type="inferred from homology"/>
<protein>
    <submittedName>
        <fullName evidence="7">Glycoside hydrolase family 31</fullName>
        <ecNumber evidence="7">3.2.1.177</ecNumber>
    </submittedName>
</protein>
<dbReference type="InterPro" id="IPR017853">
    <property type="entry name" value="GH"/>
</dbReference>
<dbReference type="GO" id="GO:0061634">
    <property type="term" value="F:alpha-D-xyloside xylohydrolase"/>
    <property type="evidence" value="ECO:0007669"/>
    <property type="project" value="UniProtKB-EC"/>
</dbReference>
<dbReference type="OrthoDB" id="176168at2"/>